<dbReference type="AlphaFoldDB" id="A0A4R6U3I1"/>
<dbReference type="InterPro" id="IPR006521">
    <property type="entry name" value="Tail_protein_I"/>
</dbReference>
<name>A0A4R6U3I1_9BURK</name>
<dbReference type="Pfam" id="PF09684">
    <property type="entry name" value="Tail_P2_I"/>
    <property type="match status" value="1"/>
</dbReference>
<dbReference type="RefSeq" id="WP_133598590.1">
    <property type="nucleotide sequence ID" value="NZ_SNYL01000014.1"/>
</dbReference>
<gene>
    <name evidence="1" type="ORF">DFR43_11435</name>
</gene>
<dbReference type="EMBL" id="SNYL01000014">
    <property type="protein sequence ID" value="TDQ40950.1"/>
    <property type="molecule type" value="Genomic_DNA"/>
</dbReference>
<dbReference type="OrthoDB" id="90759at2"/>
<evidence type="ECO:0000313" key="2">
    <source>
        <dbReference type="Proteomes" id="UP000295510"/>
    </source>
</evidence>
<proteinExistence type="predicted"/>
<keyword evidence="2" id="KW-1185">Reference proteome</keyword>
<dbReference type="NCBIfam" id="TIGR01634">
    <property type="entry name" value="tail_P2_I"/>
    <property type="match status" value="1"/>
</dbReference>
<sequence>MSDRRWYPDVIATDARLAALADLSARLEALPVDKVLAHLVDRVDERLLPTLAWGWHVTDLEGWRLADTPEKRRAILRRAIALHRKKGTPWAIKEALKQVGFEVEIIDQTAQRAIYAPLMPLKIDGSWRLDGAHTIRPIERLAAVPQIQHWAQFIARVNLADARDADGLALARRLIDEWKPVSRHQIFLLWLLLIADFRAAMAAEQQLDVRLPATRLHPWCNASLSAYPDAAWRMGRDGEPVRLPQPFGSFSVGERRGAVPGRVLRGCRAPIAVSGRLPTLDAALPRERLAANRDPIILPPPRLIDRPRRLDGGWRLHHSRFGQAFGFRLAHAAFRRRLRFGDFRLGEGHIAPPPARLTVSGRWRLGQPVTPEITIERIAA</sequence>
<evidence type="ECO:0000313" key="1">
    <source>
        <dbReference type="EMBL" id="TDQ40950.1"/>
    </source>
</evidence>
<comment type="caution">
    <text evidence="1">The sequence shown here is derived from an EMBL/GenBank/DDBJ whole genome shotgun (WGS) entry which is preliminary data.</text>
</comment>
<dbReference type="Proteomes" id="UP000295510">
    <property type="component" value="Unassembled WGS sequence"/>
</dbReference>
<protein>
    <submittedName>
        <fullName evidence="1">Phage tail P2-like protein</fullName>
    </submittedName>
</protein>
<accession>A0A4R6U3I1</accession>
<organism evidence="1 2">
    <name type="scientific">Tepidicella xavieri</name>
    <dbReference type="NCBI Taxonomy" id="360241"/>
    <lineage>
        <taxon>Bacteria</taxon>
        <taxon>Pseudomonadati</taxon>
        <taxon>Pseudomonadota</taxon>
        <taxon>Betaproteobacteria</taxon>
        <taxon>Burkholderiales</taxon>
        <taxon>Tepidicella</taxon>
    </lineage>
</organism>
<reference evidence="1 2" key="1">
    <citation type="submission" date="2019-03" db="EMBL/GenBank/DDBJ databases">
        <title>Genomic Encyclopedia of Type Strains, Phase IV (KMG-IV): sequencing the most valuable type-strain genomes for metagenomic binning, comparative biology and taxonomic classification.</title>
        <authorList>
            <person name="Goeker M."/>
        </authorList>
    </citation>
    <scope>NUCLEOTIDE SEQUENCE [LARGE SCALE GENOMIC DNA]</scope>
    <source>
        <strain evidence="1 2">DSM 19605</strain>
    </source>
</reference>